<comment type="caution">
    <text evidence="2">The sequence shown here is derived from an EMBL/GenBank/DDBJ whole genome shotgun (WGS) entry which is preliminary data.</text>
</comment>
<feature type="compositionally biased region" description="Basic and acidic residues" evidence="1">
    <location>
        <begin position="202"/>
        <end position="233"/>
    </location>
</feature>
<feature type="region of interest" description="Disordered" evidence="1">
    <location>
        <begin position="1"/>
        <end position="116"/>
    </location>
</feature>
<evidence type="ECO:0008006" key="4">
    <source>
        <dbReference type="Google" id="ProtNLM"/>
    </source>
</evidence>
<proteinExistence type="predicted"/>
<feature type="region of interest" description="Disordered" evidence="1">
    <location>
        <begin position="374"/>
        <end position="403"/>
    </location>
</feature>
<gene>
    <name evidence="2" type="ORF">N0V93_009180</name>
</gene>
<dbReference type="PANTHER" id="PTHR10502">
    <property type="entry name" value="ANNEXIN"/>
    <property type="match status" value="1"/>
</dbReference>
<dbReference type="GO" id="GO:0005544">
    <property type="term" value="F:calcium-dependent phospholipid binding"/>
    <property type="evidence" value="ECO:0007669"/>
    <property type="project" value="InterPro"/>
</dbReference>
<name>A0A9W8YMN6_9PEZI</name>
<evidence type="ECO:0000313" key="3">
    <source>
        <dbReference type="Proteomes" id="UP001140453"/>
    </source>
</evidence>
<sequence>MSLQVEGGHHGRSRSRSRSGRERDRSRSRGPPLIVDVNPAYDDRDRNYDYDDRRTSYKSPPSPRDDYYQRPRSPAVDGARTSYGELRDHRLDSPRERHSDSDREREKEKLGLNLAGAFLPQKYAQKLEASDAYNFMTAPISERSRERSHDRRAEKKEKLQEDLAYGKLPAPSSKDMRPVSPRPLSPTSPSYEYGSMSQFRHAQPEKREGRDRRDSYLDPKRSSDLLEVGDRSGRGRSRSKSPGRREHSRDDRDRKRDHSRDHRDKKRDHSRDDRDRKSLHRESLDPRVSANTIVGLESGPAPLKSALKRSSSPQPPVNKMNSLSVNTDAHHTGSLATAPGSPLLESYHGTYQSMSPMPSPLLLPTYRSSEAHILDASPLNSDDELNDGKKRNRRARFTDPEDDAQRLADALKGRGAPQTEPLIEILPGLTHEQVMELRAEYKRLVKTGPEKKGVNVAKHIRVRLKDEDASLMKACYATALGQWESEAYWSSFWYQGDKTRRELLIESLMGRTNEEIRLIKESFSDKTYDNSITRMMKHELKEDKFKKAVLMVLDEERMEDVDAYGRELPIDAALVEDDVHDLRRAVKAEKGGESAMISIVVQRSDNHLREILRVYNEQYRSNFARDALRKSQSLVGELLAHILNGVINKPTRDALLIHHALTASKKDGLRRELLTSRLVRYHWDGKHMAEVKRAYSERYGKDMQEAVKDGTSGEWGQFCSELCITRMPTRIQRFQVTR</sequence>
<feature type="compositionally biased region" description="Basic and acidic residues" evidence="1">
    <location>
        <begin position="41"/>
        <end position="55"/>
    </location>
</feature>
<dbReference type="GO" id="GO:0005886">
    <property type="term" value="C:plasma membrane"/>
    <property type="evidence" value="ECO:0007669"/>
    <property type="project" value="TreeGrafter"/>
</dbReference>
<dbReference type="AlphaFoldDB" id="A0A9W8YMN6"/>
<protein>
    <recommendedName>
        <fullName evidence="4">Annexin ANXC4</fullName>
    </recommendedName>
</protein>
<feature type="compositionally biased region" description="Basic and acidic residues" evidence="1">
    <location>
        <begin position="243"/>
        <end position="285"/>
    </location>
</feature>
<keyword evidence="3" id="KW-1185">Reference proteome</keyword>
<evidence type="ECO:0000256" key="1">
    <source>
        <dbReference type="SAM" id="MobiDB-lite"/>
    </source>
</evidence>
<dbReference type="InterPro" id="IPR037104">
    <property type="entry name" value="Annexin_sf"/>
</dbReference>
<accession>A0A9W8YMN6</accession>
<dbReference type="Proteomes" id="UP001140453">
    <property type="component" value="Unassembled WGS sequence"/>
</dbReference>
<dbReference type="EMBL" id="JAPEVB010000006">
    <property type="protein sequence ID" value="KAJ4386287.1"/>
    <property type="molecule type" value="Genomic_DNA"/>
</dbReference>
<dbReference type="OrthoDB" id="2134400at2759"/>
<feature type="compositionally biased region" description="Basic and acidic residues" evidence="1">
    <location>
        <begin position="142"/>
        <end position="161"/>
    </location>
</feature>
<dbReference type="GO" id="GO:0001786">
    <property type="term" value="F:phosphatidylserine binding"/>
    <property type="evidence" value="ECO:0007669"/>
    <property type="project" value="TreeGrafter"/>
</dbReference>
<dbReference type="GO" id="GO:0005634">
    <property type="term" value="C:nucleus"/>
    <property type="evidence" value="ECO:0007669"/>
    <property type="project" value="TreeGrafter"/>
</dbReference>
<feature type="compositionally biased region" description="Polar residues" evidence="1">
    <location>
        <begin position="187"/>
        <end position="200"/>
    </location>
</feature>
<evidence type="ECO:0000313" key="2">
    <source>
        <dbReference type="EMBL" id="KAJ4386287.1"/>
    </source>
</evidence>
<dbReference type="SUPFAM" id="SSF47874">
    <property type="entry name" value="Annexin"/>
    <property type="match status" value="1"/>
</dbReference>
<feature type="region of interest" description="Disordered" evidence="1">
    <location>
        <begin position="131"/>
        <end position="325"/>
    </location>
</feature>
<organism evidence="2 3">
    <name type="scientific">Gnomoniopsis smithogilvyi</name>
    <dbReference type="NCBI Taxonomy" id="1191159"/>
    <lineage>
        <taxon>Eukaryota</taxon>
        <taxon>Fungi</taxon>
        <taxon>Dikarya</taxon>
        <taxon>Ascomycota</taxon>
        <taxon>Pezizomycotina</taxon>
        <taxon>Sordariomycetes</taxon>
        <taxon>Sordariomycetidae</taxon>
        <taxon>Diaporthales</taxon>
        <taxon>Gnomoniaceae</taxon>
        <taxon>Gnomoniopsis</taxon>
    </lineage>
</organism>
<dbReference type="GO" id="GO:0005509">
    <property type="term" value="F:calcium ion binding"/>
    <property type="evidence" value="ECO:0007669"/>
    <property type="project" value="InterPro"/>
</dbReference>
<dbReference type="GO" id="GO:0012506">
    <property type="term" value="C:vesicle membrane"/>
    <property type="evidence" value="ECO:0007669"/>
    <property type="project" value="TreeGrafter"/>
</dbReference>
<dbReference type="Gene3D" id="1.10.220.10">
    <property type="entry name" value="Annexin"/>
    <property type="match status" value="4"/>
</dbReference>
<dbReference type="GO" id="GO:0005737">
    <property type="term" value="C:cytoplasm"/>
    <property type="evidence" value="ECO:0007669"/>
    <property type="project" value="TreeGrafter"/>
</dbReference>
<feature type="compositionally biased region" description="Basic and acidic residues" evidence="1">
    <location>
        <begin position="85"/>
        <end position="110"/>
    </location>
</feature>
<dbReference type="PANTHER" id="PTHR10502:SF107">
    <property type="entry name" value="ANNEXIN ANXC4 (AFU_ORTHOLOGUE AFUA_3G07020)"/>
    <property type="match status" value="1"/>
</dbReference>
<reference evidence="2" key="1">
    <citation type="submission" date="2022-10" db="EMBL/GenBank/DDBJ databases">
        <title>Tapping the CABI collections for fungal endophytes: first genome assemblies for Collariella, Neodidymelliopsis, Ascochyta clinopodiicola, Didymella pomorum, Didymosphaeria variabile, Neocosmospora piperis and Neocucurbitaria cava.</title>
        <authorList>
            <person name="Hill R."/>
        </authorList>
    </citation>
    <scope>NUCLEOTIDE SEQUENCE</scope>
    <source>
        <strain evidence="2">IMI 355082</strain>
    </source>
</reference>